<evidence type="ECO:0000256" key="12">
    <source>
        <dbReference type="SAM" id="MobiDB-lite"/>
    </source>
</evidence>
<feature type="compositionally biased region" description="Pro residues" evidence="12">
    <location>
        <begin position="89"/>
        <end position="98"/>
    </location>
</feature>
<feature type="region of interest" description="Disordered" evidence="12">
    <location>
        <begin position="71"/>
        <end position="107"/>
    </location>
</feature>
<dbReference type="EMBL" id="VBPB01000003">
    <property type="protein sequence ID" value="TMQ74298.1"/>
    <property type="molecule type" value="Genomic_DNA"/>
</dbReference>
<gene>
    <name evidence="15" type="ORF">E6K81_00250</name>
</gene>
<dbReference type="GO" id="GO:0003755">
    <property type="term" value="F:peptidyl-prolyl cis-trans isomerase activity"/>
    <property type="evidence" value="ECO:0007669"/>
    <property type="project" value="UniProtKB-KW"/>
</dbReference>
<dbReference type="GO" id="GO:0005886">
    <property type="term" value="C:plasma membrane"/>
    <property type="evidence" value="ECO:0007669"/>
    <property type="project" value="UniProtKB-SubCell"/>
</dbReference>
<evidence type="ECO:0000256" key="6">
    <source>
        <dbReference type="ARBA" id="ARBA00023136"/>
    </source>
</evidence>
<feature type="region of interest" description="Disordered" evidence="12">
    <location>
        <begin position="1"/>
        <end position="45"/>
    </location>
</feature>
<dbReference type="Gene3D" id="3.10.50.40">
    <property type="match status" value="1"/>
</dbReference>
<evidence type="ECO:0000256" key="10">
    <source>
        <dbReference type="ARBA" id="ARBA00042775"/>
    </source>
</evidence>
<evidence type="ECO:0000256" key="4">
    <source>
        <dbReference type="ARBA" id="ARBA00022692"/>
    </source>
</evidence>
<evidence type="ECO:0000256" key="3">
    <source>
        <dbReference type="ARBA" id="ARBA00022519"/>
    </source>
</evidence>
<accession>A0A538UEH9</accession>
<evidence type="ECO:0000256" key="2">
    <source>
        <dbReference type="ARBA" id="ARBA00022475"/>
    </source>
</evidence>
<keyword evidence="2" id="KW-1003">Cell membrane</keyword>
<evidence type="ECO:0000259" key="14">
    <source>
        <dbReference type="PROSITE" id="PS50198"/>
    </source>
</evidence>
<evidence type="ECO:0000256" key="5">
    <source>
        <dbReference type="ARBA" id="ARBA00022989"/>
    </source>
</evidence>
<evidence type="ECO:0000256" key="13">
    <source>
        <dbReference type="SAM" id="Phobius"/>
    </source>
</evidence>
<feature type="domain" description="PpiC" evidence="14">
    <location>
        <begin position="681"/>
        <end position="783"/>
    </location>
</feature>
<dbReference type="Pfam" id="PF13624">
    <property type="entry name" value="SurA_N_3"/>
    <property type="match status" value="1"/>
</dbReference>
<dbReference type="AlphaFoldDB" id="A0A538UEH9"/>
<dbReference type="InterPro" id="IPR027304">
    <property type="entry name" value="Trigger_fact/SurA_dom_sf"/>
</dbReference>
<protein>
    <recommendedName>
        <fullName evidence="9">Periplasmic chaperone PpiD</fullName>
    </recommendedName>
    <alternativeName>
        <fullName evidence="10">Periplasmic folding chaperone</fullName>
    </alternativeName>
</protein>
<sequence>MGTGPPAGVTLRGERAQARLSRPRSHPMDRSRLIPNQGSSMREARTRAHRRRARLVLMLALAATLAAVLPGAAQPPPGRTPIPVWAQPKRPPTTPPNPSRGGQTAPAPGATAVILRVAGRPVTQLDFDRIATPYFQRLRAELGPGFTGDIEKMANLNVLEELIRREILAVESQREKIEATPSEVDSLLMQDPFFSVDGKFDPVRFNSFKVTPGTNYLQVLPRIREMVAMNKLDAMLRRRFTPTPAQVRAEWARRGDQVRLEMLPLMTHDMSLEPEASDAERDQYYRAHPDQFMRKTRLRLRYARLSLPPPGDSTRAAAEARVMKRADALADSLRRRTLPDTALELADSGPFEIPAQFIPGLGRLPALTDTLGRLDEDSTIRVVGPYAMTDAVIVGAVAGREPKHVPPLHEVLADVKRRADAETRRLANEADRRAYFDAHRDRWHSVRAVLTRVRLSAASVPLPPPPPAPEVERWYARHGHSLFGVSDTSRAWLPPLNDSLRAVVRTRLSEEQRGQRMAEALGRVAAAMRTTRDVRAAARANGAEAETLSLAKSFPVDTVFRTGFSDSVLATAAAMKGVVQGPRAFGSTWAVWRVDEADTAFVPSYESVRGASDQAFADDRRRKDEADGKAYFEQHRGEFKTPVKYALDFVVVRVPPADSVRIPAAEIRREYDANPKVYRQEEQVQARHILFTPSGATPDADRKALARADSLLAAIKKGAGDFAELAREFSQEPGAASSGGDLGWFGRGRMVREFEEAAFKLKPGEISLVVKTQFGYHIIRCEGRKPAGLRPFDEVRDQIRHQLAQARGDSTARRNATTLRRRLALAADARTIAAPYGGVMSAGPIAVNEALPTVGFIPGLAQALPSLTAGKWSEVLHTGAGYVLVRLREKLPERPASFEEVTPQTVDAMRAAQRADLLAHKVAAVRAGLAAGATLDSLALPFGGLRDSGFLSQSSGFVPTIGTEPRVLAKAFALKPGETTDTLQVAAGVVWLRLAERKSADPATFKAASLQIENELFKQKYDAWLEGRKKTVTIEVLRPDLKAARAPMTKAVVTMGG</sequence>
<evidence type="ECO:0000256" key="1">
    <source>
        <dbReference type="ARBA" id="ARBA00004382"/>
    </source>
</evidence>
<evidence type="ECO:0000256" key="11">
    <source>
        <dbReference type="PROSITE-ProRule" id="PRU00278"/>
    </source>
</evidence>
<evidence type="ECO:0000256" key="7">
    <source>
        <dbReference type="ARBA" id="ARBA00023186"/>
    </source>
</evidence>
<name>A0A538UEH9_UNCEI</name>
<dbReference type="Proteomes" id="UP000319771">
    <property type="component" value="Unassembled WGS sequence"/>
</dbReference>
<keyword evidence="5 13" id="KW-1133">Transmembrane helix</keyword>
<keyword evidence="4 13" id="KW-0812">Transmembrane</keyword>
<feature type="transmembrane region" description="Helical" evidence="13">
    <location>
        <begin position="55"/>
        <end position="73"/>
    </location>
</feature>
<dbReference type="InterPro" id="IPR052029">
    <property type="entry name" value="PpiD_chaperone"/>
</dbReference>
<dbReference type="PANTHER" id="PTHR47529">
    <property type="entry name" value="PEPTIDYL-PROLYL CIS-TRANS ISOMERASE D"/>
    <property type="match status" value="1"/>
</dbReference>
<keyword evidence="6 13" id="KW-0472">Membrane</keyword>
<dbReference type="InterPro" id="IPR046357">
    <property type="entry name" value="PPIase_dom_sf"/>
</dbReference>
<keyword evidence="11" id="KW-0413">Isomerase</keyword>
<evidence type="ECO:0000313" key="15">
    <source>
        <dbReference type="EMBL" id="TMQ74298.1"/>
    </source>
</evidence>
<dbReference type="SUPFAM" id="SSF109998">
    <property type="entry name" value="Triger factor/SurA peptide-binding domain-like"/>
    <property type="match status" value="1"/>
</dbReference>
<dbReference type="PROSITE" id="PS50198">
    <property type="entry name" value="PPIC_PPIASE_2"/>
    <property type="match status" value="1"/>
</dbReference>
<dbReference type="PANTHER" id="PTHR47529:SF1">
    <property type="entry name" value="PERIPLASMIC CHAPERONE PPID"/>
    <property type="match status" value="1"/>
</dbReference>
<comment type="caution">
    <text evidence="15">The sequence shown here is derived from an EMBL/GenBank/DDBJ whole genome shotgun (WGS) entry which is preliminary data.</text>
</comment>
<proteinExistence type="inferred from homology"/>
<reference evidence="15 16" key="1">
    <citation type="journal article" date="2019" name="Nat. Microbiol.">
        <title>Mediterranean grassland soil C-N compound turnover is dependent on rainfall and depth, and is mediated by genomically divergent microorganisms.</title>
        <authorList>
            <person name="Diamond S."/>
            <person name="Andeer P.F."/>
            <person name="Li Z."/>
            <person name="Crits-Christoph A."/>
            <person name="Burstein D."/>
            <person name="Anantharaman K."/>
            <person name="Lane K.R."/>
            <person name="Thomas B.C."/>
            <person name="Pan C."/>
            <person name="Northen T.R."/>
            <person name="Banfield J.F."/>
        </authorList>
    </citation>
    <scope>NUCLEOTIDE SEQUENCE [LARGE SCALE GENOMIC DNA]</scope>
    <source>
        <strain evidence="15">WS_11</strain>
    </source>
</reference>
<organism evidence="15 16">
    <name type="scientific">Eiseniibacteriota bacterium</name>
    <dbReference type="NCBI Taxonomy" id="2212470"/>
    <lineage>
        <taxon>Bacteria</taxon>
        <taxon>Candidatus Eiseniibacteriota</taxon>
    </lineage>
</organism>
<dbReference type="Pfam" id="PF13616">
    <property type="entry name" value="Rotamase_3"/>
    <property type="match status" value="1"/>
</dbReference>
<comment type="subcellular location">
    <subcellularLocation>
        <location evidence="1">Cell inner membrane</location>
        <topology evidence="1">Single-pass type II membrane protein</topology>
        <orientation evidence="1">Periplasmic side</orientation>
    </subcellularLocation>
</comment>
<comment type="similarity">
    <text evidence="8">Belongs to the PpiD chaperone family.</text>
</comment>
<dbReference type="SUPFAM" id="SSF54534">
    <property type="entry name" value="FKBP-like"/>
    <property type="match status" value="1"/>
</dbReference>
<dbReference type="InterPro" id="IPR000297">
    <property type="entry name" value="PPIase_PpiC"/>
</dbReference>
<dbReference type="Pfam" id="PF13145">
    <property type="entry name" value="Rotamase_2"/>
    <property type="match status" value="1"/>
</dbReference>
<evidence type="ECO:0000256" key="9">
    <source>
        <dbReference type="ARBA" id="ARBA00040743"/>
    </source>
</evidence>
<evidence type="ECO:0000256" key="8">
    <source>
        <dbReference type="ARBA" id="ARBA00038408"/>
    </source>
</evidence>
<evidence type="ECO:0000313" key="16">
    <source>
        <dbReference type="Proteomes" id="UP000319771"/>
    </source>
</evidence>
<keyword evidence="7" id="KW-0143">Chaperone</keyword>
<keyword evidence="11" id="KW-0697">Rotamase</keyword>
<keyword evidence="3" id="KW-0997">Cell inner membrane</keyword>